<dbReference type="PANTHER" id="PTHR45670">
    <property type="entry name" value="E3 UBIQUITIN-PROTEIN LIGASE TRIP12"/>
    <property type="match status" value="1"/>
</dbReference>
<keyword evidence="1" id="KW-0808">Transferase</keyword>
<dbReference type="InterPro" id="IPR035983">
    <property type="entry name" value="Hect_E3_ubiquitin_ligase"/>
</dbReference>
<dbReference type="InterPro" id="IPR000569">
    <property type="entry name" value="HECT_dom"/>
</dbReference>
<reference evidence="5" key="1">
    <citation type="submission" date="2022-08" db="EMBL/GenBank/DDBJ databases">
        <authorList>
            <consortium name="DOE Joint Genome Institute"/>
            <person name="Min B."/>
            <person name="Riley R."/>
            <person name="Sierra-Patev S."/>
            <person name="Naranjo-Ortiz M."/>
            <person name="Looney B."/>
            <person name="Konkel Z."/>
            <person name="Slot J.C."/>
            <person name="Sakamoto Y."/>
            <person name="Steenwyk J.L."/>
            <person name="Rokas A."/>
            <person name="Carro J."/>
            <person name="Camarero S."/>
            <person name="Ferreira P."/>
            <person name="Molpeceres G."/>
            <person name="Ruiz-Duenas F.J."/>
            <person name="Serrano A."/>
            <person name="Henrissat B."/>
            <person name="Drula E."/>
            <person name="Hughes K.W."/>
            <person name="Mata J.L."/>
            <person name="Ishikawa N.K."/>
            <person name="Vargas-Isla R."/>
            <person name="Ushijima S."/>
            <person name="Smith C.A."/>
            <person name="Ahrendt S."/>
            <person name="Andreopoulos W."/>
            <person name="He G."/>
            <person name="Labutti K."/>
            <person name="Lipzen A."/>
            <person name="Ng V."/>
            <person name="Sandor L."/>
            <person name="Barry K."/>
            <person name="Martinez A.T."/>
            <person name="Xiao Y."/>
            <person name="Gibbons J.G."/>
            <person name="Terashima K."/>
            <person name="Hibbett D.S."/>
            <person name="Grigoriev I.V."/>
        </authorList>
    </citation>
    <scope>NUCLEOTIDE SEQUENCE</scope>
    <source>
        <strain evidence="5">Sp2 HRB7682 ss15</strain>
    </source>
</reference>
<gene>
    <name evidence="5" type="ORF">C8J55DRAFT_436892</name>
</gene>
<protein>
    <recommendedName>
        <fullName evidence="4">HECT domain-containing protein</fullName>
    </recommendedName>
</protein>
<sequence>MGGLRRRQFVAEALFDSRIIDLSFHKVRLKLVLGEEVSLTSAMLKVSNVVHLQLNLCLSLPSIAWPIPFRSYYHSVTVEDPVLDFMLPGYDIELKVHYHLFISPMLFQITPPISRILVMITGVPSYVQFVLKAILGSESTLQAKPFREGISKVFPIGDQQASTVEELMMLFGNGDEDYTVETISEALESDHEFNPESRAIHDLLEIMTEYDTSMRLLITRQNNQISGRSFCRVFRQLVQCVHYEFGNCNVNNDEHGPHK</sequence>
<dbReference type="GO" id="GO:0061630">
    <property type="term" value="F:ubiquitin protein ligase activity"/>
    <property type="evidence" value="ECO:0007669"/>
    <property type="project" value="InterPro"/>
</dbReference>
<name>A0A9W8ZXU3_9AGAR</name>
<dbReference type="AlphaFoldDB" id="A0A9W8ZXU3"/>
<comment type="caution">
    <text evidence="5">The sequence shown here is derived from an EMBL/GenBank/DDBJ whole genome shotgun (WGS) entry which is preliminary data.</text>
</comment>
<evidence type="ECO:0000256" key="3">
    <source>
        <dbReference type="PROSITE-ProRule" id="PRU00104"/>
    </source>
</evidence>
<dbReference type="GO" id="GO:0043161">
    <property type="term" value="P:proteasome-mediated ubiquitin-dependent protein catabolic process"/>
    <property type="evidence" value="ECO:0007669"/>
    <property type="project" value="TreeGrafter"/>
</dbReference>
<evidence type="ECO:0000259" key="4">
    <source>
        <dbReference type="PROSITE" id="PS50237"/>
    </source>
</evidence>
<dbReference type="InterPro" id="IPR045322">
    <property type="entry name" value="HECTD1/TRIP12-like"/>
</dbReference>
<proteinExistence type="predicted"/>
<dbReference type="PANTHER" id="PTHR45670:SF1">
    <property type="entry name" value="E3 UBIQUITIN-PROTEIN LIGASE HECTD1"/>
    <property type="match status" value="1"/>
</dbReference>
<evidence type="ECO:0000313" key="5">
    <source>
        <dbReference type="EMBL" id="KAJ4469786.1"/>
    </source>
</evidence>
<dbReference type="GO" id="GO:0016607">
    <property type="term" value="C:nuclear speck"/>
    <property type="evidence" value="ECO:0007669"/>
    <property type="project" value="TreeGrafter"/>
</dbReference>
<dbReference type="EMBL" id="JANVFS010000034">
    <property type="protein sequence ID" value="KAJ4469786.1"/>
    <property type="molecule type" value="Genomic_DNA"/>
</dbReference>
<dbReference type="Pfam" id="PF00632">
    <property type="entry name" value="HECT"/>
    <property type="match status" value="1"/>
</dbReference>
<dbReference type="SUPFAM" id="SSF56204">
    <property type="entry name" value="Hect, E3 ligase catalytic domain"/>
    <property type="match status" value="1"/>
</dbReference>
<organism evidence="5 6">
    <name type="scientific">Lentinula lateritia</name>
    <dbReference type="NCBI Taxonomy" id="40482"/>
    <lineage>
        <taxon>Eukaryota</taxon>
        <taxon>Fungi</taxon>
        <taxon>Dikarya</taxon>
        <taxon>Basidiomycota</taxon>
        <taxon>Agaricomycotina</taxon>
        <taxon>Agaricomycetes</taxon>
        <taxon>Agaricomycetidae</taxon>
        <taxon>Agaricales</taxon>
        <taxon>Marasmiineae</taxon>
        <taxon>Omphalotaceae</taxon>
        <taxon>Lentinula</taxon>
    </lineage>
</organism>
<dbReference type="Proteomes" id="UP001150238">
    <property type="component" value="Unassembled WGS sequence"/>
</dbReference>
<reference evidence="5" key="2">
    <citation type="journal article" date="2023" name="Proc. Natl. Acad. Sci. U.S.A.">
        <title>A global phylogenomic analysis of the shiitake genus Lentinula.</title>
        <authorList>
            <person name="Sierra-Patev S."/>
            <person name="Min B."/>
            <person name="Naranjo-Ortiz M."/>
            <person name="Looney B."/>
            <person name="Konkel Z."/>
            <person name="Slot J.C."/>
            <person name="Sakamoto Y."/>
            <person name="Steenwyk J.L."/>
            <person name="Rokas A."/>
            <person name="Carro J."/>
            <person name="Camarero S."/>
            <person name="Ferreira P."/>
            <person name="Molpeceres G."/>
            <person name="Ruiz-Duenas F.J."/>
            <person name="Serrano A."/>
            <person name="Henrissat B."/>
            <person name="Drula E."/>
            <person name="Hughes K.W."/>
            <person name="Mata J.L."/>
            <person name="Ishikawa N.K."/>
            <person name="Vargas-Isla R."/>
            <person name="Ushijima S."/>
            <person name="Smith C.A."/>
            <person name="Donoghue J."/>
            <person name="Ahrendt S."/>
            <person name="Andreopoulos W."/>
            <person name="He G."/>
            <person name="LaButti K."/>
            <person name="Lipzen A."/>
            <person name="Ng V."/>
            <person name="Riley R."/>
            <person name="Sandor L."/>
            <person name="Barry K."/>
            <person name="Martinez A.T."/>
            <person name="Xiao Y."/>
            <person name="Gibbons J.G."/>
            <person name="Terashima K."/>
            <person name="Grigoriev I.V."/>
            <person name="Hibbett D."/>
        </authorList>
    </citation>
    <scope>NUCLEOTIDE SEQUENCE</scope>
    <source>
        <strain evidence="5">Sp2 HRB7682 ss15</strain>
    </source>
</reference>
<feature type="domain" description="HECT" evidence="4">
    <location>
        <begin position="8"/>
        <end position="215"/>
    </location>
</feature>
<evidence type="ECO:0000256" key="1">
    <source>
        <dbReference type="ARBA" id="ARBA00022679"/>
    </source>
</evidence>
<comment type="caution">
    <text evidence="3">Lacks conserved residue(s) required for the propagation of feature annotation.</text>
</comment>
<dbReference type="GO" id="GO:0000209">
    <property type="term" value="P:protein polyubiquitination"/>
    <property type="evidence" value="ECO:0007669"/>
    <property type="project" value="TreeGrafter"/>
</dbReference>
<evidence type="ECO:0000313" key="6">
    <source>
        <dbReference type="Proteomes" id="UP001150238"/>
    </source>
</evidence>
<evidence type="ECO:0000256" key="2">
    <source>
        <dbReference type="ARBA" id="ARBA00022786"/>
    </source>
</evidence>
<accession>A0A9W8ZXU3</accession>
<keyword evidence="2 3" id="KW-0833">Ubl conjugation pathway</keyword>
<dbReference type="PROSITE" id="PS50237">
    <property type="entry name" value="HECT"/>
    <property type="match status" value="1"/>
</dbReference>